<dbReference type="PROSITE" id="PS51365">
    <property type="entry name" value="RENAL_DIPEPTIDASE_2"/>
    <property type="match status" value="1"/>
</dbReference>
<dbReference type="SUPFAM" id="SSF51556">
    <property type="entry name" value="Metallo-dependent hydrolases"/>
    <property type="match status" value="1"/>
</dbReference>
<dbReference type="InterPro" id="IPR008257">
    <property type="entry name" value="Pept_M19"/>
</dbReference>
<gene>
    <name evidence="1" type="ORF">GCM10009102_34100</name>
</gene>
<name>A0ABN1I0J4_9SPHN</name>
<dbReference type="PANTHER" id="PTHR10443:SF12">
    <property type="entry name" value="DIPEPTIDASE"/>
    <property type="match status" value="1"/>
</dbReference>
<evidence type="ECO:0000313" key="2">
    <source>
        <dbReference type="Proteomes" id="UP001500238"/>
    </source>
</evidence>
<dbReference type="PANTHER" id="PTHR10443">
    <property type="entry name" value="MICROSOMAL DIPEPTIDASE"/>
    <property type="match status" value="1"/>
</dbReference>
<accession>A0ABN1I0J4</accession>
<keyword evidence="2" id="KW-1185">Reference proteome</keyword>
<dbReference type="InterPro" id="IPR032466">
    <property type="entry name" value="Metal_Hydrolase"/>
</dbReference>
<dbReference type="EMBL" id="BAAAES010000025">
    <property type="protein sequence ID" value="GAA0678749.1"/>
    <property type="molecule type" value="Genomic_DNA"/>
</dbReference>
<organism evidence="1 2">
    <name type="scientific">Sphingomonas insulae</name>
    <dbReference type="NCBI Taxonomy" id="424800"/>
    <lineage>
        <taxon>Bacteria</taxon>
        <taxon>Pseudomonadati</taxon>
        <taxon>Pseudomonadota</taxon>
        <taxon>Alphaproteobacteria</taxon>
        <taxon>Sphingomonadales</taxon>
        <taxon>Sphingomonadaceae</taxon>
        <taxon>Sphingomonas</taxon>
    </lineage>
</organism>
<dbReference type="Gene3D" id="3.20.20.140">
    <property type="entry name" value="Metal-dependent hydrolases"/>
    <property type="match status" value="1"/>
</dbReference>
<sequence length="286" mass="30722">MEMIRDYQAVIASNQTLLAQVHDATDIQRCKEAGKLGIIFSFEKVGQFDGKVANIDIFRSAGVRVMQLSYNQASPFASGALTPPSASTGLTKLGHEAVDRMNALGVTIDLSHSDAKTTTDVLAASRVAPIISHAGCAAVNPHPRNKSDDVLRMVANKGGVIGIYDLPFLAPASRQPTVADYIAHLRHALKVCGEDHVGIGSDAMLAGFDTSAENMRHYLEVVADRKARGIAAPGEERPPFVVGMNTPNRAEVVAEALAAKRVPWRVIEKVLGGNWLSAFERSWVKT</sequence>
<reference evidence="1 2" key="1">
    <citation type="journal article" date="2019" name="Int. J. Syst. Evol. Microbiol.">
        <title>The Global Catalogue of Microorganisms (GCM) 10K type strain sequencing project: providing services to taxonomists for standard genome sequencing and annotation.</title>
        <authorList>
            <consortium name="The Broad Institute Genomics Platform"/>
            <consortium name="The Broad Institute Genome Sequencing Center for Infectious Disease"/>
            <person name="Wu L."/>
            <person name="Ma J."/>
        </authorList>
    </citation>
    <scope>NUCLEOTIDE SEQUENCE [LARGE SCALE GENOMIC DNA]</scope>
    <source>
        <strain evidence="1 2">JCM 14603</strain>
    </source>
</reference>
<proteinExistence type="predicted"/>
<dbReference type="Pfam" id="PF01244">
    <property type="entry name" value="Peptidase_M19"/>
    <property type="match status" value="1"/>
</dbReference>
<protein>
    <submittedName>
        <fullName evidence="1">Dipeptidase</fullName>
    </submittedName>
</protein>
<dbReference type="Proteomes" id="UP001500238">
    <property type="component" value="Unassembled WGS sequence"/>
</dbReference>
<evidence type="ECO:0000313" key="1">
    <source>
        <dbReference type="EMBL" id="GAA0678749.1"/>
    </source>
</evidence>
<comment type="caution">
    <text evidence="1">The sequence shown here is derived from an EMBL/GenBank/DDBJ whole genome shotgun (WGS) entry which is preliminary data.</text>
</comment>